<dbReference type="AlphaFoldDB" id="A0A2T0KPW1"/>
<dbReference type="Proteomes" id="UP000239415">
    <property type="component" value="Unassembled WGS sequence"/>
</dbReference>
<accession>A0A2T0KPW1</accession>
<sequence length="331" mass="33333">MSYVCSIVSSVSQAEPNGGVTMSYLDDFFDEQSEIIEKFGWAVVHVVPTEDDPPDTVPFAYTVGLTGYGFPELVIAGLPPETGHVLLNEMAGRVCDEGLLLRHGHRIRGLLEGQDVRVVGGEISEVLFPGAALMRYGDGRVRLLQLTWPDPKDRFPWQSGYDSGDYPQPTIGAMLVRTGLRCTTFRGVPGPRSRRTRARGSSGSSFGGSGFGGSGFRDSGGPGDSSSSGGPGGFGGFGDSGDSGDFGGPGGFGGFGDSGDSGDFGGPGGFGGFGDSGDSGDFGGPGGFGGFGDSGDSGDFGGPGGFGGFGDSGDSGDFGGPGGFGGEGGQP</sequence>
<reference evidence="2 3" key="1">
    <citation type="submission" date="2018-03" db="EMBL/GenBank/DDBJ databases">
        <title>Genomic Encyclopedia of Archaeal and Bacterial Type Strains, Phase II (KMG-II): from individual species to whole genera.</title>
        <authorList>
            <person name="Goeker M."/>
        </authorList>
    </citation>
    <scope>NUCLEOTIDE SEQUENCE [LARGE SCALE GENOMIC DNA]</scope>
    <source>
        <strain evidence="2 3">DSM 43146</strain>
    </source>
</reference>
<dbReference type="EMBL" id="PVMZ01000001">
    <property type="protein sequence ID" value="PRX25770.1"/>
    <property type="molecule type" value="Genomic_DNA"/>
</dbReference>
<keyword evidence="3" id="KW-1185">Reference proteome</keyword>
<organism evidence="2 3">
    <name type="scientific">Actinoplanes italicus</name>
    <dbReference type="NCBI Taxonomy" id="113567"/>
    <lineage>
        <taxon>Bacteria</taxon>
        <taxon>Bacillati</taxon>
        <taxon>Actinomycetota</taxon>
        <taxon>Actinomycetes</taxon>
        <taxon>Micromonosporales</taxon>
        <taxon>Micromonosporaceae</taxon>
        <taxon>Actinoplanes</taxon>
    </lineage>
</organism>
<dbReference type="InterPro" id="IPR025358">
    <property type="entry name" value="DUF4262"/>
</dbReference>
<evidence type="ECO:0000313" key="3">
    <source>
        <dbReference type="Proteomes" id="UP000239415"/>
    </source>
</evidence>
<evidence type="ECO:0000256" key="1">
    <source>
        <dbReference type="SAM" id="MobiDB-lite"/>
    </source>
</evidence>
<proteinExistence type="predicted"/>
<feature type="compositionally biased region" description="Gly residues" evidence="1">
    <location>
        <begin position="205"/>
        <end position="331"/>
    </location>
</feature>
<comment type="caution">
    <text evidence="2">The sequence shown here is derived from an EMBL/GenBank/DDBJ whole genome shotgun (WGS) entry which is preliminary data.</text>
</comment>
<protein>
    <submittedName>
        <fullName evidence="2">Uncharacterized protein DUF4262</fullName>
    </submittedName>
</protein>
<dbReference type="Pfam" id="PF14081">
    <property type="entry name" value="DUF4262"/>
    <property type="match status" value="1"/>
</dbReference>
<gene>
    <name evidence="2" type="ORF">CLV67_101490</name>
</gene>
<name>A0A2T0KPW1_9ACTN</name>
<feature type="region of interest" description="Disordered" evidence="1">
    <location>
        <begin position="185"/>
        <end position="331"/>
    </location>
</feature>
<evidence type="ECO:0000313" key="2">
    <source>
        <dbReference type="EMBL" id="PRX25770.1"/>
    </source>
</evidence>